<feature type="domain" description="HTH marR-type" evidence="1">
    <location>
        <begin position="15"/>
        <end position="150"/>
    </location>
</feature>
<dbReference type="RefSeq" id="WP_379142208.1">
    <property type="nucleotide sequence ID" value="NZ_JBHUEN010000021.1"/>
</dbReference>
<dbReference type="Gene3D" id="1.10.10.10">
    <property type="entry name" value="Winged helix-like DNA-binding domain superfamily/Winged helix DNA-binding domain"/>
    <property type="match status" value="1"/>
</dbReference>
<proteinExistence type="predicted"/>
<dbReference type="InterPro" id="IPR039422">
    <property type="entry name" value="MarR/SlyA-like"/>
</dbReference>
<evidence type="ECO:0000313" key="2">
    <source>
        <dbReference type="EMBL" id="MFD1881942.1"/>
    </source>
</evidence>
<dbReference type="Proteomes" id="UP001597213">
    <property type="component" value="Unassembled WGS sequence"/>
</dbReference>
<dbReference type="InterPro" id="IPR011991">
    <property type="entry name" value="ArsR-like_HTH"/>
</dbReference>
<evidence type="ECO:0000313" key="3">
    <source>
        <dbReference type="Proteomes" id="UP001597213"/>
    </source>
</evidence>
<dbReference type="PANTHER" id="PTHR33164">
    <property type="entry name" value="TRANSCRIPTIONAL REGULATOR, MARR FAMILY"/>
    <property type="match status" value="1"/>
</dbReference>
<dbReference type="EMBL" id="JBHUEN010000021">
    <property type="protein sequence ID" value="MFD1881942.1"/>
    <property type="molecule type" value="Genomic_DNA"/>
</dbReference>
<dbReference type="PANTHER" id="PTHR33164:SF43">
    <property type="entry name" value="HTH-TYPE TRANSCRIPTIONAL REPRESSOR YETL"/>
    <property type="match status" value="1"/>
</dbReference>
<protein>
    <submittedName>
        <fullName evidence="2">MarR family winged helix-turn-helix transcriptional regulator</fullName>
    </submittedName>
</protein>
<organism evidence="2 3">
    <name type="scientific">Paracoccus pacificus</name>
    <dbReference type="NCBI Taxonomy" id="1463598"/>
    <lineage>
        <taxon>Bacteria</taxon>
        <taxon>Pseudomonadati</taxon>
        <taxon>Pseudomonadota</taxon>
        <taxon>Alphaproteobacteria</taxon>
        <taxon>Rhodobacterales</taxon>
        <taxon>Paracoccaceae</taxon>
        <taxon>Paracoccus</taxon>
    </lineage>
</organism>
<dbReference type="SMART" id="SM00347">
    <property type="entry name" value="HTH_MARR"/>
    <property type="match status" value="1"/>
</dbReference>
<dbReference type="InterPro" id="IPR036390">
    <property type="entry name" value="WH_DNA-bd_sf"/>
</dbReference>
<evidence type="ECO:0000259" key="1">
    <source>
        <dbReference type="PROSITE" id="PS50995"/>
    </source>
</evidence>
<dbReference type="PROSITE" id="PS50995">
    <property type="entry name" value="HTH_MARR_2"/>
    <property type="match status" value="1"/>
</dbReference>
<dbReference type="Pfam" id="PF12802">
    <property type="entry name" value="MarR_2"/>
    <property type="match status" value="1"/>
</dbReference>
<name>A0ABW4R7A2_9RHOB</name>
<reference evidence="3" key="1">
    <citation type="journal article" date="2019" name="Int. J. Syst. Evol. Microbiol.">
        <title>The Global Catalogue of Microorganisms (GCM) 10K type strain sequencing project: providing services to taxonomists for standard genome sequencing and annotation.</title>
        <authorList>
            <consortium name="The Broad Institute Genomics Platform"/>
            <consortium name="The Broad Institute Genome Sequencing Center for Infectious Disease"/>
            <person name="Wu L."/>
            <person name="Ma J."/>
        </authorList>
    </citation>
    <scope>NUCLEOTIDE SEQUENCE [LARGE SCALE GENOMIC DNA]</scope>
    <source>
        <strain evidence="3">CCUG 56029</strain>
    </source>
</reference>
<accession>A0ABW4R7A2</accession>
<gene>
    <name evidence="2" type="ORF">ACFSCT_09455</name>
</gene>
<keyword evidence="3" id="KW-1185">Reference proteome</keyword>
<dbReference type="CDD" id="cd00090">
    <property type="entry name" value="HTH_ARSR"/>
    <property type="match status" value="1"/>
</dbReference>
<dbReference type="InterPro" id="IPR000835">
    <property type="entry name" value="HTH_MarR-typ"/>
</dbReference>
<comment type="caution">
    <text evidence="2">The sequence shown here is derived from an EMBL/GenBank/DDBJ whole genome shotgun (WGS) entry which is preliminary data.</text>
</comment>
<sequence>MIFVWVLTMIDFDLNAFLPYRLATAASRVSKAFERRYTAAAGLTVPEWRVLAHLSQESEVSVREIEARVDMEKSKISRAASRLEKQGLVKKVANAGDRRLVSLSLTDQGHALIQKLVPLALEFQKELISTLGPQAEAFLDGLTRVNNAKL</sequence>
<dbReference type="PRINTS" id="PR00598">
    <property type="entry name" value="HTHMARR"/>
</dbReference>
<dbReference type="InterPro" id="IPR036388">
    <property type="entry name" value="WH-like_DNA-bd_sf"/>
</dbReference>
<dbReference type="SUPFAM" id="SSF46785">
    <property type="entry name" value="Winged helix' DNA-binding domain"/>
    <property type="match status" value="1"/>
</dbReference>